<organism evidence="1 2">
    <name type="scientific">Austropuccinia psidii MF-1</name>
    <dbReference type="NCBI Taxonomy" id="1389203"/>
    <lineage>
        <taxon>Eukaryota</taxon>
        <taxon>Fungi</taxon>
        <taxon>Dikarya</taxon>
        <taxon>Basidiomycota</taxon>
        <taxon>Pucciniomycotina</taxon>
        <taxon>Pucciniomycetes</taxon>
        <taxon>Pucciniales</taxon>
        <taxon>Sphaerophragmiaceae</taxon>
        <taxon>Austropuccinia</taxon>
    </lineage>
</organism>
<dbReference type="AlphaFoldDB" id="A0A9Q3E150"/>
<accession>A0A9Q3E150</accession>
<dbReference type="Proteomes" id="UP000765509">
    <property type="component" value="Unassembled WGS sequence"/>
</dbReference>
<dbReference type="EMBL" id="AVOT02023091">
    <property type="protein sequence ID" value="MBW0512959.1"/>
    <property type="molecule type" value="Genomic_DNA"/>
</dbReference>
<reference evidence="1" key="1">
    <citation type="submission" date="2021-03" db="EMBL/GenBank/DDBJ databases">
        <title>Draft genome sequence of rust myrtle Austropuccinia psidii MF-1, a brazilian biotype.</title>
        <authorList>
            <person name="Quecine M.C."/>
            <person name="Pachon D.M.R."/>
            <person name="Bonatelli M.L."/>
            <person name="Correr F.H."/>
            <person name="Franceschini L.M."/>
            <person name="Leite T.F."/>
            <person name="Margarido G.R.A."/>
            <person name="Almeida C.A."/>
            <person name="Ferrarezi J.A."/>
            <person name="Labate C.A."/>
        </authorList>
    </citation>
    <scope>NUCLEOTIDE SEQUENCE</scope>
    <source>
        <strain evidence="1">MF-1</strain>
    </source>
</reference>
<protein>
    <submittedName>
        <fullName evidence="1">Uncharacterized protein</fullName>
    </submittedName>
</protein>
<evidence type="ECO:0000313" key="1">
    <source>
        <dbReference type="EMBL" id="MBW0512959.1"/>
    </source>
</evidence>
<evidence type="ECO:0000313" key="2">
    <source>
        <dbReference type="Proteomes" id="UP000765509"/>
    </source>
</evidence>
<gene>
    <name evidence="1" type="ORF">O181_052674</name>
</gene>
<name>A0A9Q3E150_9BASI</name>
<comment type="caution">
    <text evidence="1">The sequence shown here is derived from an EMBL/GenBank/DDBJ whole genome shotgun (WGS) entry which is preliminary data.</text>
</comment>
<sequence length="112" mass="13253">MIPTWQDMVRRLCAYGLELKDCYGFTHEWYTLLPALELEYETSIHASINQTNAIIEKRWNPRLPQDSLRKYLVKRNPTASSFKGKLEKVRNHAVKCMEDLFAYANDKWDCQP</sequence>
<keyword evidence="2" id="KW-1185">Reference proteome</keyword>
<proteinExistence type="predicted"/>